<evidence type="ECO:0000313" key="2">
    <source>
        <dbReference type="EMBL" id="SBR83939.1"/>
    </source>
</evidence>
<proteinExistence type="predicted"/>
<name>A0A1A8PSH8_9TELE</name>
<dbReference type="EMBL" id="HAEG01009221">
    <property type="protein sequence ID" value="SBR83939.1"/>
    <property type="molecule type" value="Transcribed_RNA"/>
</dbReference>
<keyword evidence="1" id="KW-0812">Transmembrane</keyword>
<feature type="non-terminal residue" evidence="2">
    <location>
        <position position="1"/>
    </location>
</feature>
<accession>A0A1A8PSH8</accession>
<reference evidence="2" key="1">
    <citation type="submission" date="2016-05" db="EMBL/GenBank/DDBJ databases">
        <authorList>
            <person name="Lavstsen T."/>
            <person name="Jespersen J.S."/>
        </authorList>
    </citation>
    <scope>NUCLEOTIDE SEQUENCE</scope>
    <source>
        <tissue evidence="2">Brain</tissue>
    </source>
</reference>
<dbReference type="AlphaFoldDB" id="A0A1A8PSH8"/>
<gene>
    <name evidence="2" type="primary">Nfu_g_1_007616</name>
</gene>
<evidence type="ECO:0000256" key="1">
    <source>
        <dbReference type="SAM" id="Phobius"/>
    </source>
</evidence>
<sequence>EEEEEEEGEKKDKESHHRMVISVRTKVSHSYRLRRRSSVSGVFFAALVYRRCCAVQEKHLTWYLTGQNIFGGFSKPTGPLLLGVHPLVSEERQQLVIIDVRRVKNEDRLTGLSMLCYLEMCPSSSRSVPVLMGLISIFLIIILCSCVCVW</sequence>
<reference evidence="2" key="2">
    <citation type="submission" date="2016-06" db="EMBL/GenBank/DDBJ databases">
        <title>The genome of a short-lived fish provides insights into sex chromosome evolution and the genetic control of aging.</title>
        <authorList>
            <person name="Reichwald K."/>
            <person name="Felder M."/>
            <person name="Petzold A."/>
            <person name="Koch P."/>
            <person name="Groth M."/>
            <person name="Platzer M."/>
        </authorList>
    </citation>
    <scope>NUCLEOTIDE SEQUENCE</scope>
    <source>
        <tissue evidence="2">Brain</tissue>
    </source>
</reference>
<feature type="non-terminal residue" evidence="2">
    <location>
        <position position="150"/>
    </location>
</feature>
<feature type="transmembrane region" description="Helical" evidence="1">
    <location>
        <begin position="130"/>
        <end position="149"/>
    </location>
</feature>
<organism evidence="2">
    <name type="scientific">Nothobranchius pienaari</name>
    <dbReference type="NCBI Taxonomy" id="704102"/>
    <lineage>
        <taxon>Eukaryota</taxon>
        <taxon>Metazoa</taxon>
        <taxon>Chordata</taxon>
        <taxon>Craniata</taxon>
        <taxon>Vertebrata</taxon>
        <taxon>Euteleostomi</taxon>
        <taxon>Actinopterygii</taxon>
        <taxon>Neopterygii</taxon>
        <taxon>Teleostei</taxon>
        <taxon>Neoteleostei</taxon>
        <taxon>Acanthomorphata</taxon>
        <taxon>Ovalentaria</taxon>
        <taxon>Atherinomorphae</taxon>
        <taxon>Cyprinodontiformes</taxon>
        <taxon>Nothobranchiidae</taxon>
        <taxon>Nothobranchius</taxon>
    </lineage>
</organism>
<protein>
    <submittedName>
        <fullName evidence="2">Uncharacterized protein</fullName>
    </submittedName>
</protein>
<keyword evidence="1" id="KW-1133">Transmembrane helix</keyword>
<keyword evidence="1" id="KW-0472">Membrane</keyword>